<dbReference type="PANTHER" id="PTHR48078">
    <property type="entry name" value="THREONINE DEHYDRATASE, MITOCHONDRIAL-RELATED"/>
    <property type="match status" value="1"/>
</dbReference>
<comment type="cofactor">
    <cofactor evidence="1">
        <name>pyridoxal 5'-phosphate</name>
        <dbReference type="ChEBI" id="CHEBI:597326"/>
    </cofactor>
</comment>
<dbReference type="GO" id="GO:0006565">
    <property type="term" value="P:L-serine catabolic process"/>
    <property type="evidence" value="ECO:0007669"/>
    <property type="project" value="TreeGrafter"/>
</dbReference>
<dbReference type="InterPro" id="IPR050147">
    <property type="entry name" value="Ser/Thr_Dehydratase"/>
</dbReference>
<dbReference type="PANTHER" id="PTHR48078:SF2">
    <property type="entry name" value="CATABOLIC L-SERINE_THREONINE DEHYDRATASE"/>
    <property type="match status" value="1"/>
</dbReference>
<dbReference type="InterPro" id="IPR001926">
    <property type="entry name" value="TrpB-like_PALP"/>
</dbReference>
<organism evidence="8 9">
    <name type="scientific">Cymbomonas tetramitiformis</name>
    <dbReference type="NCBI Taxonomy" id="36881"/>
    <lineage>
        <taxon>Eukaryota</taxon>
        <taxon>Viridiplantae</taxon>
        <taxon>Chlorophyta</taxon>
        <taxon>Pyramimonadophyceae</taxon>
        <taxon>Pyramimonadales</taxon>
        <taxon>Pyramimonadaceae</taxon>
        <taxon>Cymbomonas</taxon>
    </lineage>
</organism>
<evidence type="ECO:0000256" key="6">
    <source>
        <dbReference type="ARBA" id="ARBA00049406"/>
    </source>
</evidence>
<keyword evidence="4" id="KW-0663">Pyridoxal phosphate</keyword>
<accession>A0AAE0BHX6</accession>
<feature type="domain" description="Tryptophan synthase beta chain-like PALP" evidence="7">
    <location>
        <begin position="10"/>
        <end position="304"/>
    </location>
</feature>
<proteinExistence type="inferred from homology"/>
<dbReference type="AlphaFoldDB" id="A0AAE0BHX6"/>
<evidence type="ECO:0000256" key="5">
    <source>
        <dbReference type="ARBA" id="ARBA00023239"/>
    </source>
</evidence>
<evidence type="ECO:0000256" key="3">
    <source>
        <dbReference type="ARBA" id="ARBA00012093"/>
    </source>
</evidence>
<reference evidence="8 9" key="1">
    <citation type="journal article" date="2015" name="Genome Biol. Evol.">
        <title>Comparative Genomics of a Bacterivorous Green Alga Reveals Evolutionary Causalities and Consequences of Phago-Mixotrophic Mode of Nutrition.</title>
        <authorList>
            <person name="Burns J.A."/>
            <person name="Paasch A."/>
            <person name="Narechania A."/>
            <person name="Kim E."/>
        </authorList>
    </citation>
    <scope>NUCLEOTIDE SEQUENCE [LARGE SCALE GENOMIC DNA]</scope>
    <source>
        <strain evidence="8 9">PLY_AMNH</strain>
    </source>
</reference>
<gene>
    <name evidence="8" type="ORF">CYMTET_53857</name>
</gene>
<dbReference type="GO" id="GO:0009097">
    <property type="term" value="P:isoleucine biosynthetic process"/>
    <property type="evidence" value="ECO:0007669"/>
    <property type="project" value="TreeGrafter"/>
</dbReference>
<keyword evidence="5" id="KW-0456">Lyase</keyword>
<dbReference type="GO" id="GO:0006567">
    <property type="term" value="P:L-threonine catabolic process"/>
    <property type="evidence" value="ECO:0007669"/>
    <property type="project" value="TreeGrafter"/>
</dbReference>
<evidence type="ECO:0000256" key="1">
    <source>
        <dbReference type="ARBA" id="ARBA00001933"/>
    </source>
</evidence>
<evidence type="ECO:0000313" key="9">
    <source>
        <dbReference type="Proteomes" id="UP001190700"/>
    </source>
</evidence>
<name>A0AAE0BHX6_9CHLO</name>
<evidence type="ECO:0000313" key="8">
    <source>
        <dbReference type="EMBL" id="KAK3235969.1"/>
    </source>
</evidence>
<sequence length="326" mass="34103">MGAISSKSSPLHHKTPLIHSIPMSEELGIPVYLKMDALQPPGSFKLRGMGLACQRAKDRGAEKLVSSSGGNAGLAVAYAGKQLKLPTVVVVPETTPEFIRDRLRTYGAEVVVHGKVWAEANGKAIEIADATKGVLMHPYEGEDAWEGHGSLVQEIAEELETPPGAIIASVGGGGLVLGILEGLKAVGWLKTVPVIACETVGADCFSAAVNAGERVTLPGITSVAKSLGASQVSETLYERKQNEEIWGEMRSWVATDAAAVKACVRFANQHRVLVEPACGAALAAVYEKSPALEGCKSVVVEVCGGAIVDMPSLRKLADDCGVDLEA</sequence>
<comment type="caution">
    <text evidence="8">The sequence shown here is derived from an EMBL/GenBank/DDBJ whole genome shotgun (WGS) entry which is preliminary data.</text>
</comment>
<dbReference type="Pfam" id="PF00291">
    <property type="entry name" value="PALP"/>
    <property type="match status" value="1"/>
</dbReference>
<evidence type="ECO:0000259" key="7">
    <source>
        <dbReference type="Pfam" id="PF00291"/>
    </source>
</evidence>
<protein>
    <recommendedName>
        <fullName evidence="3">L-serine ammonia-lyase</fullName>
        <ecNumber evidence="3">4.3.1.17</ecNumber>
    </recommendedName>
</protein>
<dbReference type="Gene3D" id="3.40.50.1100">
    <property type="match status" value="2"/>
</dbReference>
<evidence type="ECO:0000256" key="4">
    <source>
        <dbReference type="ARBA" id="ARBA00022898"/>
    </source>
</evidence>
<dbReference type="GO" id="GO:0003941">
    <property type="term" value="F:L-serine ammonia-lyase activity"/>
    <property type="evidence" value="ECO:0007669"/>
    <property type="project" value="UniProtKB-EC"/>
</dbReference>
<dbReference type="EMBL" id="LGRX02035185">
    <property type="protein sequence ID" value="KAK3235969.1"/>
    <property type="molecule type" value="Genomic_DNA"/>
</dbReference>
<dbReference type="Proteomes" id="UP001190700">
    <property type="component" value="Unassembled WGS sequence"/>
</dbReference>
<keyword evidence="9" id="KW-1185">Reference proteome</keyword>
<dbReference type="GO" id="GO:0004794">
    <property type="term" value="F:threonine deaminase activity"/>
    <property type="evidence" value="ECO:0007669"/>
    <property type="project" value="TreeGrafter"/>
</dbReference>
<dbReference type="InterPro" id="IPR036052">
    <property type="entry name" value="TrpB-like_PALP_sf"/>
</dbReference>
<comment type="catalytic activity">
    <reaction evidence="6">
        <text>L-serine = pyruvate + NH4(+)</text>
        <dbReference type="Rhea" id="RHEA:19169"/>
        <dbReference type="ChEBI" id="CHEBI:15361"/>
        <dbReference type="ChEBI" id="CHEBI:28938"/>
        <dbReference type="ChEBI" id="CHEBI:33384"/>
        <dbReference type="EC" id="4.3.1.17"/>
    </reaction>
</comment>
<comment type="similarity">
    <text evidence="2">Belongs to the serine/threonine dehydratase family.</text>
</comment>
<evidence type="ECO:0000256" key="2">
    <source>
        <dbReference type="ARBA" id="ARBA00010869"/>
    </source>
</evidence>
<dbReference type="EC" id="4.3.1.17" evidence="3"/>
<dbReference type="SUPFAM" id="SSF53686">
    <property type="entry name" value="Tryptophan synthase beta subunit-like PLP-dependent enzymes"/>
    <property type="match status" value="1"/>
</dbReference>